<dbReference type="InterPro" id="IPR039769">
    <property type="entry name" value="Bud23-like"/>
</dbReference>
<reference evidence="1 2" key="2">
    <citation type="submission" date="2013-02" db="EMBL/GenBank/DDBJ databases">
        <title>The Genome Sequence of Plasmodium falciparum Vietnam Oak-Knoll (FVO).</title>
        <authorList>
            <consortium name="The Broad Institute Genome Sequencing Platform"/>
            <consortium name="The Broad Institute Genome Sequencing Center for Infectious Disease"/>
            <person name="Neafsey D."/>
            <person name="Cheeseman I."/>
            <person name="Volkman S."/>
            <person name="Adams J."/>
            <person name="Walker B."/>
            <person name="Young S.K."/>
            <person name="Zeng Q."/>
            <person name="Gargeya S."/>
            <person name="Fitzgerald M."/>
            <person name="Haas B."/>
            <person name="Abouelleil A."/>
            <person name="Alvarado L."/>
            <person name="Arachchi H.M."/>
            <person name="Berlin A.M."/>
            <person name="Chapman S.B."/>
            <person name="Dewar J."/>
            <person name="Goldberg J."/>
            <person name="Griggs A."/>
            <person name="Gujja S."/>
            <person name="Hansen M."/>
            <person name="Howarth C."/>
            <person name="Imamovic A."/>
            <person name="Larimer J."/>
            <person name="McCowan C."/>
            <person name="Murphy C."/>
            <person name="Neiman D."/>
            <person name="Pearson M."/>
            <person name="Priest M."/>
            <person name="Roberts A."/>
            <person name="Saif S."/>
            <person name="Shea T."/>
            <person name="Sisk P."/>
            <person name="Sykes S."/>
            <person name="Wortman J."/>
            <person name="Nusbaum C."/>
            <person name="Birren B."/>
        </authorList>
    </citation>
    <scope>NUCLEOTIDE SEQUENCE [LARGE SCALE GENOMIC DNA]</scope>
    <source>
        <strain evidence="2">Vietnam Oak-Knoll (FVO)</strain>
    </source>
</reference>
<dbReference type="GO" id="GO:0070476">
    <property type="term" value="P:rRNA (guanine-N7)-methylation"/>
    <property type="evidence" value="ECO:0007669"/>
    <property type="project" value="InterPro"/>
</dbReference>
<evidence type="ECO:0000313" key="2">
    <source>
        <dbReference type="Proteomes" id="UP000030690"/>
    </source>
</evidence>
<dbReference type="GO" id="GO:0016435">
    <property type="term" value="F:rRNA (guanine) methyltransferase activity"/>
    <property type="evidence" value="ECO:0007669"/>
    <property type="project" value="InterPro"/>
</dbReference>
<organism evidence="1 2">
    <name type="scientific">Plasmodium falciparum Vietnam Oak-Knoll</name>
    <name type="common">FVO</name>
    <dbReference type="NCBI Taxonomy" id="1036723"/>
    <lineage>
        <taxon>Eukaryota</taxon>
        <taxon>Sar</taxon>
        <taxon>Alveolata</taxon>
        <taxon>Apicomplexa</taxon>
        <taxon>Aconoidasida</taxon>
        <taxon>Haemosporida</taxon>
        <taxon>Plasmodiidae</taxon>
        <taxon>Plasmodium</taxon>
        <taxon>Plasmodium (Laverania)</taxon>
    </lineage>
</organism>
<dbReference type="Proteomes" id="UP000030690">
    <property type="component" value="Unassembled WGS sequence"/>
</dbReference>
<evidence type="ECO:0000313" key="1">
    <source>
        <dbReference type="EMBL" id="ETW19978.1"/>
    </source>
</evidence>
<dbReference type="Gene3D" id="3.40.50.150">
    <property type="entry name" value="Vaccinia Virus protein VP39"/>
    <property type="match status" value="1"/>
</dbReference>
<dbReference type="PANTHER" id="PTHR12734">
    <property type="entry name" value="METHYLTRANSFERASE-RELATED"/>
    <property type="match status" value="1"/>
</dbReference>
<dbReference type="InterPro" id="IPR029063">
    <property type="entry name" value="SAM-dependent_MTases_sf"/>
</dbReference>
<proteinExistence type="predicted"/>
<dbReference type="PANTHER" id="PTHR12734:SF0">
    <property type="entry name" value="18S RRNA (GUANINE-N(7))-METHYLTRANSFERASE-RELATED"/>
    <property type="match status" value="1"/>
</dbReference>
<name>A0A024VAC3_PLAFA</name>
<dbReference type="OrthoDB" id="2877at2759"/>
<dbReference type="AlphaFoldDB" id="A0A024VAC3"/>
<reference evidence="1 2" key="1">
    <citation type="submission" date="2013-02" db="EMBL/GenBank/DDBJ databases">
        <title>The Genome Annotation of Plasmodium falciparum Vietnam Oak-Knoll (FVO).</title>
        <authorList>
            <consortium name="The Broad Institute Genome Sequencing Platform"/>
            <consortium name="The Broad Institute Genome Sequencing Center for Infectious Disease"/>
            <person name="Neafsey D."/>
            <person name="Hoffman S."/>
            <person name="Volkman S."/>
            <person name="Rosenthal P."/>
            <person name="Walker B."/>
            <person name="Young S.K."/>
            <person name="Zeng Q."/>
            <person name="Gargeya S."/>
            <person name="Fitzgerald M."/>
            <person name="Haas B."/>
            <person name="Abouelleil A."/>
            <person name="Allen A.W."/>
            <person name="Alvarado L."/>
            <person name="Arachchi H.M."/>
            <person name="Berlin A.M."/>
            <person name="Chapman S.B."/>
            <person name="Gainer-Dewar J."/>
            <person name="Goldberg J."/>
            <person name="Griggs A."/>
            <person name="Gujja S."/>
            <person name="Hansen M."/>
            <person name="Howarth C."/>
            <person name="Imamovic A."/>
            <person name="Ireland A."/>
            <person name="Larimer J."/>
            <person name="McCowan C."/>
            <person name="Murphy C."/>
            <person name="Pearson M."/>
            <person name="Poon T.W."/>
            <person name="Priest M."/>
            <person name="Roberts A."/>
            <person name="Saif S."/>
            <person name="Shea T."/>
            <person name="Sisk P."/>
            <person name="Sykes S."/>
            <person name="Wortman J."/>
            <person name="Nusbaum C."/>
            <person name="Birren B."/>
        </authorList>
    </citation>
    <scope>NUCLEOTIDE SEQUENCE [LARGE SCALE GENOMIC DNA]</scope>
    <source>
        <strain evidence="2">Vietnam Oak-Knoll (FVO)</strain>
    </source>
</reference>
<sequence>MYNFLYSMMRFQPCIFDGFYNEEEAKKYVRNSRIRDIQSQMTERAMELLLLPDVIFNKYIFILKNMIKKKNKIKLNENKIR</sequence>
<accession>A0A024VAC3</accession>
<protein>
    <submittedName>
        <fullName evidence="1">Uncharacterized protein</fullName>
    </submittedName>
</protein>
<dbReference type="GO" id="GO:0005730">
    <property type="term" value="C:nucleolus"/>
    <property type="evidence" value="ECO:0007669"/>
    <property type="project" value="TreeGrafter"/>
</dbReference>
<gene>
    <name evidence="1" type="ORF">PFFVO_01116</name>
</gene>
<dbReference type="EMBL" id="KI925034">
    <property type="protein sequence ID" value="ETW19978.1"/>
    <property type="molecule type" value="Genomic_DNA"/>
</dbReference>